<evidence type="ECO:0000256" key="8">
    <source>
        <dbReference type="RuleBase" id="RU003857"/>
    </source>
</evidence>
<dbReference type="GO" id="GO:0016020">
    <property type="term" value="C:membrane"/>
    <property type="evidence" value="ECO:0007669"/>
    <property type="project" value="UniProtKB-SubCell"/>
</dbReference>
<dbReference type="Pfam" id="PF07885">
    <property type="entry name" value="Ion_trans_2"/>
    <property type="match status" value="2"/>
</dbReference>
<evidence type="ECO:0000256" key="2">
    <source>
        <dbReference type="ARBA" id="ARBA00022448"/>
    </source>
</evidence>
<feature type="compositionally biased region" description="Basic and acidic residues" evidence="9">
    <location>
        <begin position="135"/>
        <end position="152"/>
    </location>
</feature>
<keyword evidence="6 10" id="KW-0472">Membrane</keyword>
<organism evidence="12 13">
    <name type="scientific">Batillaria attramentaria</name>
    <dbReference type="NCBI Taxonomy" id="370345"/>
    <lineage>
        <taxon>Eukaryota</taxon>
        <taxon>Metazoa</taxon>
        <taxon>Spiralia</taxon>
        <taxon>Lophotrochozoa</taxon>
        <taxon>Mollusca</taxon>
        <taxon>Gastropoda</taxon>
        <taxon>Caenogastropoda</taxon>
        <taxon>Sorbeoconcha</taxon>
        <taxon>Cerithioidea</taxon>
        <taxon>Batillariidae</taxon>
        <taxon>Batillaria</taxon>
    </lineage>
</organism>
<feature type="compositionally biased region" description="Basic and acidic residues" evidence="9">
    <location>
        <begin position="99"/>
        <end position="119"/>
    </location>
</feature>
<evidence type="ECO:0000256" key="5">
    <source>
        <dbReference type="ARBA" id="ARBA00023065"/>
    </source>
</evidence>
<evidence type="ECO:0000256" key="9">
    <source>
        <dbReference type="SAM" id="MobiDB-lite"/>
    </source>
</evidence>
<dbReference type="Gene3D" id="1.10.287.70">
    <property type="match status" value="1"/>
</dbReference>
<evidence type="ECO:0000256" key="4">
    <source>
        <dbReference type="ARBA" id="ARBA00022989"/>
    </source>
</evidence>
<feature type="transmembrane region" description="Helical" evidence="10">
    <location>
        <begin position="315"/>
        <end position="342"/>
    </location>
</feature>
<dbReference type="SUPFAM" id="SSF81324">
    <property type="entry name" value="Voltage-gated potassium channels"/>
    <property type="match status" value="2"/>
</dbReference>
<feature type="domain" description="Potassium channel" evidence="11">
    <location>
        <begin position="508"/>
        <end position="579"/>
    </location>
</feature>
<dbReference type="PANTHER" id="PTHR11003:SF334">
    <property type="entry name" value="FI03418P"/>
    <property type="match status" value="1"/>
</dbReference>
<dbReference type="PRINTS" id="PR01333">
    <property type="entry name" value="2POREKCHANEL"/>
</dbReference>
<name>A0ABD0JN86_9CAEN</name>
<evidence type="ECO:0000259" key="11">
    <source>
        <dbReference type="Pfam" id="PF07885"/>
    </source>
</evidence>
<feature type="transmembrane region" description="Helical" evidence="10">
    <location>
        <begin position="420"/>
        <end position="441"/>
    </location>
</feature>
<feature type="transmembrane region" description="Helical" evidence="10">
    <location>
        <begin position="530"/>
        <end position="549"/>
    </location>
</feature>
<evidence type="ECO:0000313" key="12">
    <source>
        <dbReference type="EMBL" id="KAK7476407.1"/>
    </source>
</evidence>
<keyword evidence="2 8" id="KW-0813">Transport</keyword>
<keyword evidence="7 8" id="KW-0407">Ion channel</keyword>
<feature type="transmembrane region" description="Helical" evidence="10">
    <location>
        <begin position="499"/>
        <end position="524"/>
    </location>
</feature>
<dbReference type="GO" id="GO:0034220">
    <property type="term" value="P:monoatomic ion transmembrane transport"/>
    <property type="evidence" value="ECO:0007669"/>
    <property type="project" value="UniProtKB-KW"/>
</dbReference>
<evidence type="ECO:0000256" key="10">
    <source>
        <dbReference type="SAM" id="Phobius"/>
    </source>
</evidence>
<evidence type="ECO:0000256" key="7">
    <source>
        <dbReference type="ARBA" id="ARBA00023303"/>
    </source>
</evidence>
<dbReference type="PANTHER" id="PTHR11003">
    <property type="entry name" value="POTASSIUM CHANNEL, SUBFAMILY K"/>
    <property type="match status" value="1"/>
</dbReference>
<evidence type="ECO:0000256" key="1">
    <source>
        <dbReference type="ARBA" id="ARBA00004141"/>
    </source>
</evidence>
<keyword evidence="4 10" id="KW-1133">Transmembrane helix</keyword>
<comment type="similarity">
    <text evidence="8">Belongs to the two pore domain potassium channel (TC 1.A.1.8) family.</text>
</comment>
<accession>A0ABD0JN86</accession>
<feature type="region of interest" description="Disordered" evidence="9">
    <location>
        <begin position="186"/>
        <end position="259"/>
    </location>
</feature>
<gene>
    <name evidence="12" type="ORF">BaRGS_00032332</name>
</gene>
<evidence type="ECO:0000313" key="13">
    <source>
        <dbReference type="Proteomes" id="UP001519460"/>
    </source>
</evidence>
<keyword evidence="13" id="KW-1185">Reference proteome</keyword>
<dbReference type="EMBL" id="JACVVK020000376">
    <property type="protein sequence ID" value="KAK7476407.1"/>
    <property type="molecule type" value="Genomic_DNA"/>
</dbReference>
<sequence>MKINKEDPADQKRDDDGISVGPSRSFLDELIGAVGNSAYFTRNPIMVPSGIAGKSVFEKSIPTLQAKHIAGTRERQTRTHEKLTRRTKGVEAASCQKIVPEDGERTDRRQGKHKDDKPTKLTRKNTGAVTSEGKVSAKGDPDATRTGRHDTSEVETPTSDSVSTDDNLSENASVHRRRTDDWAFAMGTQASGGGDSSVSRQHPVPLKRKEGVANDRPGEKDKYLDLSLVREAKTQPEHSVASDKNVSADTTLDIERRPEARDESAGFVCSDSNWNASKKTPKRQSDYSFQAFDRRSGSTKSRGEASSLGCLKRTMLFAMSATGLCLFLCLYCVFGAGLFIALEAPGETKNHVSVRQLQVQTLKDLWQMTYNLMIHQNGTSVHDHEDNWLERADKMLQHLSGNISTVVSESKWDPKRPTKWTFTGSLLFAVTVITTIGFGNLTPVTPEGRFACMLYGLFGVPLTLLCLAKVGNAMAKYLKLSYSRVVCRPCTDQNEEPHVPLFVCVGLVMAYLFLGAELFCYWEGWDLMDAVYFCFTSLITVGFGDMLPGSDLQEENRDAKTVVCIAYLLLGLGLLAMCCVLMKQDCVNVTLRCGRCLVVAKPRRLSHTAASAKARGDHRA</sequence>
<dbReference type="InterPro" id="IPR003280">
    <property type="entry name" value="2pore_dom_K_chnl"/>
</dbReference>
<feature type="compositionally biased region" description="Basic and acidic residues" evidence="9">
    <location>
        <begin position="71"/>
        <end position="84"/>
    </location>
</feature>
<evidence type="ECO:0000256" key="3">
    <source>
        <dbReference type="ARBA" id="ARBA00022692"/>
    </source>
</evidence>
<comment type="caution">
    <text evidence="12">The sequence shown here is derived from an EMBL/GenBank/DDBJ whole genome shotgun (WGS) entry which is preliminary data.</text>
</comment>
<feature type="region of interest" description="Disordered" evidence="9">
    <location>
        <begin position="69"/>
        <end position="174"/>
    </location>
</feature>
<feature type="transmembrane region" description="Helical" evidence="10">
    <location>
        <begin position="453"/>
        <end position="478"/>
    </location>
</feature>
<feature type="transmembrane region" description="Helical" evidence="10">
    <location>
        <begin position="561"/>
        <end position="583"/>
    </location>
</feature>
<dbReference type="Proteomes" id="UP001519460">
    <property type="component" value="Unassembled WGS sequence"/>
</dbReference>
<dbReference type="InterPro" id="IPR013099">
    <property type="entry name" value="K_chnl_dom"/>
</dbReference>
<dbReference type="AlphaFoldDB" id="A0ABD0JN86"/>
<feature type="domain" description="Potassium channel" evidence="11">
    <location>
        <begin position="418"/>
        <end position="475"/>
    </location>
</feature>
<evidence type="ECO:0000256" key="6">
    <source>
        <dbReference type="ARBA" id="ARBA00023136"/>
    </source>
</evidence>
<feature type="region of interest" description="Disordered" evidence="9">
    <location>
        <begin position="277"/>
        <end position="304"/>
    </location>
</feature>
<keyword evidence="3 8" id="KW-0812">Transmembrane</keyword>
<feature type="region of interest" description="Disordered" evidence="9">
    <location>
        <begin position="1"/>
        <end position="21"/>
    </location>
</feature>
<feature type="compositionally biased region" description="Polar residues" evidence="9">
    <location>
        <begin position="154"/>
        <end position="172"/>
    </location>
</feature>
<feature type="compositionally biased region" description="Basic and acidic residues" evidence="9">
    <location>
        <begin position="1"/>
        <end position="16"/>
    </location>
</feature>
<proteinExistence type="inferred from homology"/>
<comment type="subcellular location">
    <subcellularLocation>
        <location evidence="1">Membrane</location>
        <topology evidence="1">Multi-pass membrane protein</topology>
    </subcellularLocation>
</comment>
<feature type="compositionally biased region" description="Basic and acidic residues" evidence="9">
    <location>
        <begin position="207"/>
        <end position="236"/>
    </location>
</feature>
<reference evidence="12 13" key="1">
    <citation type="journal article" date="2023" name="Sci. Data">
        <title>Genome assembly of the Korean intertidal mud-creeper Batillaria attramentaria.</title>
        <authorList>
            <person name="Patra A.K."/>
            <person name="Ho P.T."/>
            <person name="Jun S."/>
            <person name="Lee S.J."/>
            <person name="Kim Y."/>
            <person name="Won Y.J."/>
        </authorList>
    </citation>
    <scope>NUCLEOTIDE SEQUENCE [LARGE SCALE GENOMIC DNA]</scope>
    <source>
        <strain evidence="12">Wonlab-2016</strain>
    </source>
</reference>
<protein>
    <recommendedName>
        <fullName evidence="11">Potassium channel domain-containing protein</fullName>
    </recommendedName>
</protein>
<keyword evidence="5 8" id="KW-0406">Ion transport</keyword>